<name>A0A432GZ85_9DELT</name>
<gene>
    <name evidence="1" type="ORF">DSY95_00435</name>
</gene>
<evidence type="ECO:0000313" key="2">
    <source>
        <dbReference type="Proteomes" id="UP000287719"/>
    </source>
</evidence>
<evidence type="ECO:0000313" key="1">
    <source>
        <dbReference type="EMBL" id="RTZ88859.1"/>
    </source>
</evidence>
<accession>A0A432GZ85</accession>
<sequence length="68" mass="7936">MYKSCLFTDLLKSLNFWILQMEHLECRVKTLDQGLLLCKQCMYSKINSMKLKQIFQKPSLTSLAKTCG</sequence>
<dbReference type="Proteomes" id="UP000287719">
    <property type="component" value="Unassembled WGS sequence"/>
</dbReference>
<reference evidence="1 2" key="1">
    <citation type="submission" date="2018-06" db="EMBL/GenBank/DDBJ databases">
        <title>Combined omics and stable isotope probing to characterize newly discovered Mariana Back-Arc vent microbial communities.</title>
        <authorList>
            <person name="Trembath-Reichert E."/>
            <person name="Huber J.A."/>
        </authorList>
    </citation>
    <scope>NUCLEOTIDE SEQUENCE [LARGE SCALE GENOMIC DNA]</scope>
    <source>
        <strain evidence="1">MAG 54</strain>
    </source>
</reference>
<dbReference type="EMBL" id="QNZJ01000020">
    <property type="protein sequence ID" value="RTZ88859.1"/>
    <property type="molecule type" value="Genomic_DNA"/>
</dbReference>
<protein>
    <submittedName>
        <fullName evidence="1">Uncharacterized protein</fullName>
    </submittedName>
</protein>
<proteinExistence type="predicted"/>
<comment type="caution">
    <text evidence="1">The sequence shown here is derived from an EMBL/GenBank/DDBJ whole genome shotgun (WGS) entry which is preliminary data.</text>
</comment>
<dbReference type="AlphaFoldDB" id="A0A432GZ85"/>
<organism evidence="1 2">
    <name type="scientific">SAR324 cluster bacterium</name>
    <dbReference type="NCBI Taxonomy" id="2024889"/>
    <lineage>
        <taxon>Bacteria</taxon>
        <taxon>Deltaproteobacteria</taxon>
        <taxon>SAR324 cluster</taxon>
    </lineage>
</organism>